<dbReference type="RefSeq" id="WP_316414528.1">
    <property type="nucleotide sequence ID" value="NZ_AP027080.1"/>
</dbReference>
<proteinExistence type="predicted"/>
<accession>A0AA48GFF5</accession>
<dbReference type="KEGG" id="msil:METEAL_08100"/>
<gene>
    <name evidence="3" type="primary">ehrL</name>
    <name evidence="3" type="ORF">METEAL_08100</name>
</gene>
<keyword evidence="1" id="KW-0560">Oxidoreductase</keyword>
<protein>
    <submittedName>
        <fullName evidence="3">Hydrogenase</fullName>
    </submittedName>
</protein>
<dbReference type="GO" id="GO:0051287">
    <property type="term" value="F:NAD binding"/>
    <property type="evidence" value="ECO:0007669"/>
    <property type="project" value="InterPro"/>
</dbReference>
<evidence type="ECO:0000313" key="4">
    <source>
        <dbReference type="Proteomes" id="UP001238179"/>
    </source>
</evidence>
<dbReference type="SUPFAM" id="SSF143243">
    <property type="entry name" value="Nqo5-like"/>
    <property type="match status" value="1"/>
</dbReference>
<dbReference type="InterPro" id="IPR052197">
    <property type="entry name" value="ComplexI_49kDa-like"/>
</dbReference>
<dbReference type="GO" id="GO:0016651">
    <property type="term" value="F:oxidoreductase activity, acting on NAD(P)H"/>
    <property type="evidence" value="ECO:0007669"/>
    <property type="project" value="InterPro"/>
</dbReference>
<name>A0AA48GFF5_9BACT</name>
<feature type="domain" description="NADH-quinone oxidoreductase subunit D" evidence="2">
    <location>
        <begin position="434"/>
        <end position="497"/>
    </location>
</feature>
<dbReference type="InterPro" id="IPR037232">
    <property type="entry name" value="NADH_quin_OxRdtase_su_C/D-like"/>
</dbReference>
<dbReference type="AlphaFoldDB" id="A0AA48GFF5"/>
<evidence type="ECO:0000259" key="2">
    <source>
        <dbReference type="Pfam" id="PF00346"/>
    </source>
</evidence>
<dbReference type="SUPFAM" id="SSF56762">
    <property type="entry name" value="HydB/Nqo4-like"/>
    <property type="match status" value="1"/>
</dbReference>
<dbReference type="Gene3D" id="1.10.645.10">
    <property type="entry name" value="Cytochrome-c3 Hydrogenase, chain B"/>
    <property type="match status" value="1"/>
</dbReference>
<evidence type="ECO:0000313" key="3">
    <source>
        <dbReference type="EMBL" id="BDU71636.1"/>
    </source>
</evidence>
<sequence length="503" mass="54550">MTSAPISNGTAIPLSEVPALPFPDFQEFIVEACGDDHRLVALFAGQDLEGFAVLASGAGPVLRVVRTTIPAAGFPSITPRCPEAHLFEREIAEQRGLKIFGHPWFKPVRYHRALGTPRDAWDRTAPIQPGVAPFYRVEGRQVHEVGVGPVHAGVIEPGHFRFQCSGETVFNLEIALGYQHRGIERTLAGGPHRSTLKHMETASGDTTIGHLWAHCLAMEGLLDLEVPLRANLIRAVALELERLANHTGDLGAIAGDVGFLPTMSYCGRLRGDWLNMTAALCGSRLGRDLLKPGGVRFDVDAARVEDLRGRLEATAADTLNAVDLIWHTPSVLARLEGTGRVIPAQAKNIGLVGPAGRACGLDRDVRRAHPFGPFQEAAIPGVNEDMGDVAARARVRAQEIQSSVEFLRWALDVLRALPPGPIEVQAPRALPPDHLALGMTEGWRGEVVHLAVTDGDGRFSRYKIVDPSFHNWTGLALALRGEEISDFPLCNKSFNLSYCGFDL</sequence>
<dbReference type="EMBL" id="AP027080">
    <property type="protein sequence ID" value="BDU71636.1"/>
    <property type="molecule type" value="Genomic_DNA"/>
</dbReference>
<dbReference type="InterPro" id="IPR029014">
    <property type="entry name" value="NiFe-Hase_large"/>
</dbReference>
<evidence type="ECO:0000256" key="1">
    <source>
        <dbReference type="ARBA" id="ARBA00023002"/>
    </source>
</evidence>
<dbReference type="GO" id="GO:0048038">
    <property type="term" value="F:quinone binding"/>
    <property type="evidence" value="ECO:0007669"/>
    <property type="project" value="InterPro"/>
</dbReference>
<feature type="domain" description="NADH-quinone oxidoreductase subunit D" evidence="2">
    <location>
        <begin position="256"/>
        <end position="433"/>
    </location>
</feature>
<dbReference type="InterPro" id="IPR001135">
    <property type="entry name" value="NADH_Q_OxRdtase_suD"/>
</dbReference>
<dbReference type="PANTHER" id="PTHR43485">
    <property type="entry name" value="HYDROGENASE-4 COMPONENT G"/>
    <property type="match status" value="1"/>
</dbReference>
<reference evidence="4" key="1">
    <citation type="journal article" date="2023" name="Int. J. Syst. Evol. Microbiol.">
        <title>Mesoterricola silvestris gen. nov., sp. nov., Mesoterricola sediminis sp. nov., Geothrix oryzae sp. nov., Geothrix edaphica sp. nov., Geothrix rubra sp. nov., and Geothrix limicola sp. nov., six novel members of Acidobacteriota isolated from soils.</title>
        <authorList>
            <person name="Itoh H."/>
            <person name="Sugisawa Y."/>
            <person name="Mise K."/>
            <person name="Xu Z."/>
            <person name="Kuniyasu M."/>
            <person name="Ushijima N."/>
            <person name="Kawano K."/>
            <person name="Kobayashi E."/>
            <person name="Shiratori Y."/>
            <person name="Masuda Y."/>
            <person name="Senoo K."/>
        </authorList>
    </citation>
    <scope>NUCLEOTIDE SEQUENCE [LARGE SCALE GENOMIC DNA]</scope>
    <source>
        <strain evidence="4">W79</strain>
    </source>
</reference>
<keyword evidence="4" id="KW-1185">Reference proteome</keyword>
<organism evidence="3 4">
    <name type="scientific">Mesoterricola silvestris</name>
    <dbReference type="NCBI Taxonomy" id="2927979"/>
    <lineage>
        <taxon>Bacteria</taxon>
        <taxon>Pseudomonadati</taxon>
        <taxon>Acidobacteriota</taxon>
        <taxon>Holophagae</taxon>
        <taxon>Holophagales</taxon>
        <taxon>Holophagaceae</taxon>
        <taxon>Mesoterricola</taxon>
    </lineage>
</organism>
<dbReference type="Proteomes" id="UP001238179">
    <property type="component" value="Chromosome"/>
</dbReference>
<dbReference type="Pfam" id="PF00346">
    <property type="entry name" value="Complex1_49kDa"/>
    <property type="match status" value="2"/>
</dbReference>
<dbReference type="PANTHER" id="PTHR43485:SF1">
    <property type="entry name" value="FORMATE HYDROGENLYASE SUBUNIT 5-RELATED"/>
    <property type="match status" value="1"/>
</dbReference>